<evidence type="ECO:0000256" key="22">
    <source>
        <dbReference type="SAM" id="Phobius"/>
    </source>
</evidence>
<dbReference type="GO" id="GO:0009813">
    <property type="term" value="P:flavonoid biosynthetic process"/>
    <property type="evidence" value="ECO:0007669"/>
    <property type="project" value="UniProtKB-KW"/>
</dbReference>
<proteinExistence type="evidence at transcript level"/>
<keyword evidence="11 20" id="KW-0408">Iron</keyword>
<dbReference type="AlphaFoldDB" id="E0D6S9"/>
<evidence type="ECO:0000256" key="8">
    <source>
        <dbReference type="ARBA" id="ARBA00022857"/>
    </source>
</evidence>
<dbReference type="GO" id="GO:0005789">
    <property type="term" value="C:endoplasmic reticulum membrane"/>
    <property type="evidence" value="ECO:0007669"/>
    <property type="project" value="UniProtKB-SubCell"/>
</dbReference>
<evidence type="ECO:0000256" key="10">
    <source>
        <dbReference type="ARBA" id="ARBA00023002"/>
    </source>
</evidence>
<evidence type="ECO:0000256" key="19">
    <source>
        <dbReference type="ARBA" id="ARBA00081480"/>
    </source>
</evidence>
<keyword evidence="12 21" id="KW-0503">Monooxygenase</keyword>
<organism evidence="23">
    <name type="scientific">Gynura bicolor</name>
    <dbReference type="NCBI Taxonomy" id="714476"/>
    <lineage>
        <taxon>Eukaryota</taxon>
        <taxon>Viridiplantae</taxon>
        <taxon>Streptophyta</taxon>
        <taxon>Embryophyta</taxon>
        <taxon>Tracheophyta</taxon>
        <taxon>Spermatophyta</taxon>
        <taxon>Magnoliopsida</taxon>
        <taxon>eudicotyledons</taxon>
        <taxon>Gunneridae</taxon>
        <taxon>Pentapetalae</taxon>
        <taxon>asterids</taxon>
        <taxon>campanulids</taxon>
        <taxon>Asterales</taxon>
        <taxon>Asteraceae</taxon>
        <taxon>Asteroideae</taxon>
        <taxon>Senecioneae</taxon>
        <taxon>Senecioninae</taxon>
        <taxon>Gynura</taxon>
    </lineage>
</organism>
<keyword evidence="7 20" id="KW-0479">Metal-binding</keyword>
<keyword evidence="8" id="KW-0521">NADP</keyword>
<dbReference type="Pfam" id="PF00067">
    <property type="entry name" value="p450"/>
    <property type="match status" value="1"/>
</dbReference>
<keyword evidence="14" id="KW-0284">Flavonoid biosynthesis</keyword>
<dbReference type="EMBL" id="AB550253">
    <property type="protein sequence ID" value="BAJ17668.1"/>
    <property type="molecule type" value="mRNA"/>
</dbReference>
<dbReference type="PRINTS" id="PR00463">
    <property type="entry name" value="EP450I"/>
</dbReference>
<evidence type="ECO:0000256" key="3">
    <source>
        <dbReference type="ARBA" id="ARBA00004966"/>
    </source>
</evidence>
<dbReference type="PANTHER" id="PTHR47944">
    <property type="entry name" value="CYTOCHROME P450 98A9"/>
    <property type="match status" value="1"/>
</dbReference>
<comment type="function">
    <text evidence="16">Catalyzes the 3'-hydroxylation of the flavonoid B-ring to the 3',4'-hydroxylated state. Convert naringenin to eriodictyol and dihydrokaempferol to dihydroquercetin.</text>
</comment>
<evidence type="ECO:0000256" key="17">
    <source>
        <dbReference type="ARBA" id="ARBA00066562"/>
    </source>
</evidence>
<evidence type="ECO:0000256" key="1">
    <source>
        <dbReference type="ARBA" id="ARBA00001971"/>
    </source>
</evidence>
<keyword evidence="5 20" id="KW-0349">Heme</keyword>
<dbReference type="PRINTS" id="PR00385">
    <property type="entry name" value="P450"/>
</dbReference>
<comment type="similarity">
    <text evidence="4 21">Belongs to the cytochrome P450 family.</text>
</comment>
<dbReference type="FunFam" id="1.10.630.10:FF:000056">
    <property type="entry name" value="Red aleurone1"/>
    <property type="match status" value="1"/>
</dbReference>
<comment type="subcellular location">
    <subcellularLocation>
        <location evidence="2">Endoplasmic reticulum membrane</location>
        <topology evidence="2">Single-pass type III membrane protein</topology>
    </subcellularLocation>
</comment>
<evidence type="ECO:0000256" key="13">
    <source>
        <dbReference type="ARBA" id="ARBA00023136"/>
    </source>
</evidence>
<dbReference type="EC" id="1.14.14.82" evidence="17"/>
<keyword evidence="9 22" id="KW-1133">Transmembrane helix</keyword>
<dbReference type="PANTHER" id="PTHR47944:SF18">
    <property type="entry name" value="FLAVONOID 3'-MONOOXYGENASE"/>
    <property type="match status" value="1"/>
</dbReference>
<protein>
    <recommendedName>
        <fullName evidence="18">Flavonoid 3'-monooxygenase</fullName>
        <ecNumber evidence="17">1.14.14.82</ecNumber>
    </recommendedName>
    <alternativeName>
        <fullName evidence="19">Flavonoid 3'-hydroxylase</fullName>
    </alternativeName>
</protein>
<dbReference type="Gene3D" id="1.10.630.10">
    <property type="entry name" value="Cytochrome P450"/>
    <property type="match status" value="1"/>
</dbReference>
<evidence type="ECO:0000256" key="2">
    <source>
        <dbReference type="ARBA" id="ARBA00004643"/>
    </source>
</evidence>
<dbReference type="PROSITE" id="PS00086">
    <property type="entry name" value="CYTOCHROME_P450"/>
    <property type="match status" value="1"/>
</dbReference>
<sequence>MTILTLVLYTSIIALVLYVLLNLFTRHPNRLPPGPTPWPIVGNLPHLGSIPHHGLAALATKYGPLMHLRLGFVDVVVAASASVAAQFLKTHDANFASRPPNSGAKHMAYNYQDLVFAPYGPRWRLLRKICSVHLFSSKALDDFRHVRQEEVAILTRDLVGAKKSPVKLGQLLNVCTTNALARVMLGRRVFGSGGGDLKAGEFKDMVVEMMVLAGEFNLGDFIPGLDWLDLQGIAKKMKNVHKRFDSFLNKILDEHKVGHDGASGHHGDLLSTLISVKDDADGEGGKLSDIEIKALLLNLFVAGTDTSSSTVEWAIAELIRNPQLLKRAQEEMDNVVGRDRLVTELDLSRLTFLQAIVKETFRLHPSTPLSLPRIASESCEINGYHIPKGSTLLVNVWAIARDPKKWADPLEFRPARFLPGGEKPDVDVRGNDFEVIPFGAGRRICVGLSLGMRMVQLLIATLVQTFDWELANGLMPEKLNMEEAYGLTLQRAAPLMVHPMSRLAPHVYERG</sequence>
<comment type="cofactor">
    <cofactor evidence="1 20">
        <name>heme</name>
        <dbReference type="ChEBI" id="CHEBI:30413"/>
    </cofactor>
</comment>
<dbReference type="GO" id="GO:0005506">
    <property type="term" value="F:iron ion binding"/>
    <property type="evidence" value="ECO:0007669"/>
    <property type="project" value="InterPro"/>
</dbReference>
<evidence type="ECO:0000256" key="7">
    <source>
        <dbReference type="ARBA" id="ARBA00022723"/>
    </source>
</evidence>
<dbReference type="GO" id="GO:0016711">
    <property type="term" value="F:flavonoid 3'-monooxygenase activity"/>
    <property type="evidence" value="ECO:0007669"/>
    <property type="project" value="UniProtKB-EC"/>
</dbReference>
<dbReference type="SUPFAM" id="SSF48264">
    <property type="entry name" value="Cytochrome P450"/>
    <property type="match status" value="1"/>
</dbReference>
<evidence type="ECO:0000256" key="11">
    <source>
        <dbReference type="ARBA" id="ARBA00023004"/>
    </source>
</evidence>
<dbReference type="InterPro" id="IPR017972">
    <property type="entry name" value="Cyt_P450_CS"/>
</dbReference>
<evidence type="ECO:0000256" key="6">
    <source>
        <dbReference type="ARBA" id="ARBA00022692"/>
    </source>
</evidence>
<dbReference type="InterPro" id="IPR001128">
    <property type="entry name" value="Cyt_P450"/>
</dbReference>
<evidence type="ECO:0000256" key="16">
    <source>
        <dbReference type="ARBA" id="ARBA00055665"/>
    </source>
</evidence>
<evidence type="ECO:0000256" key="14">
    <source>
        <dbReference type="ARBA" id="ARBA00023241"/>
    </source>
</evidence>
<evidence type="ECO:0000256" key="4">
    <source>
        <dbReference type="ARBA" id="ARBA00010617"/>
    </source>
</evidence>
<keyword evidence="13 22" id="KW-0472">Membrane</keyword>
<name>E0D6S9_9ASTR</name>
<evidence type="ECO:0000256" key="9">
    <source>
        <dbReference type="ARBA" id="ARBA00022989"/>
    </source>
</evidence>
<accession>E0D6S9</accession>
<evidence type="ECO:0000256" key="18">
    <source>
        <dbReference type="ARBA" id="ARBA00070032"/>
    </source>
</evidence>
<dbReference type="GO" id="GO:0020037">
    <property type="term" value="F:heme binding"/>
    <property type="evidence" value="ECO:0007669"/>
    <property type="project" value="InterPro"/>
</dbReference>
<feature type="binding site" description="axial binding residue" evidence="20">
    <location>
        <position position="445"/>
    </location>
    <ligand>
        <name>heme</name>
        <dbReference type="ChEBI" id="CHEBI:30413"/>
    </ligand>
    <ligandPart>
        <name>Fe</name>
        <dbReference type="ChEBI" id="CHEBI:18248"/>
    </ligandPart>
</feature>
<evidence type="ECO:0000256" key="21">
    <source>
        <dbReference type="RuleBase" id="RU000461"/>
    </source>
</evidence>
<keyword evidence="6 22" id="KW-0812">Transmembrane</keyword>
<gene>
    <name evidence="23" type="primary">GbF3'H</name>
</gene>
<keyword evidence="10 21" id="KW-0560">Oxidoreductase</keyword>
<evidence type="ECO:0000256" key="15">
    <source>
        <dbReference type="ARBA" id="ARBA00052910"/>
    </source>
</evidence>
<comment type="pathway">
    <text evidence="3">Secondary metabolite biosynthesis; flavonoid biosynthesis.</text>
</comment>
<evidence type="ECO:0000256" key="12">
    <source>
        <dbReference type="ARBA" id="ARBA00023033"/>
    </source>
</evidence>
<dbReference type="InterPro" id="IPR002401">
    <property type="entry name" value="Cyt_P450_E_grp-I"/>
</dbReference>
<evidence type="ECO:0000256" key="20">
    <source>
        <dbReference type="PIRSR" id="PIRSR602401-1"/>
    </source>
</evidence>
<dbReference type="InterPro" id="IPR036396">
    <property type="entry name" value="Cyt_P450_sf"/>
</dbReference>
<evidence type="ECO:0000256" key="5">
    <source>
        <dbReference type="ARBA" id="ARBA00022617"/>
    </source>
</evidence>
<comment type="catalytic activity">
    <reaction evidence="15">
        <text>a 3'-unsubstituted flavone + reduced [NADPH--hemoprotein reductase] + O2 = a 3'-hydroxyflavone + oxidized [NADPH--hemoprotein reductase] + H2O + H(+)</text>
        <dbReference type="Rhea" id="RHEA:16337"/>
        <dbReference type="Rhea" id="RHEA-COMP:11964"/>
        <dbReference type="Rhea" id="RHEA-COMP:11965"/>
        <dbReference type="ChEBI" id="CHEBI:15377"/>
        <dbReference type="ChEBI" id="CHEBI:15378"/>
        <dbReference type="ChEBI" id="CHEBI:15379"/>
        <dbReference type="ChEBI" id="CHEBI:27741"/>
        <dbReference type="ChEBI" id="CHEBI:57618"/>
        <dbReference type="ChEBI" id="CHEBI:58210"/>
        <dbReference type="ChEBI" id="CHEBI:138726"/>
        <dbReference type="EC" id="1.14.14.82"/>
    </reaction>
</comment>
<evidence type="ECO:0000313" key="23">
    <source>
        <dbReference type="EMBL" id="BAJ17668.1"/>
    </source>
</evidence>
<reference evidence="23" key="1">
    <citation type="submission" date="2010-03" db="EMBL/GenBank/DDBJ databases">
        <title>Co-expression of GbMYB1 and GbMYC1 induces anthocyanin accumulation in roots of cultured Gynura bicolor DC. by methyl jasmonate treatment.</title>
        <authorList>
            <person name="Shimizu Y."/>
            <person name="Maeda K."/>
            <person name="Kato M."/>
            <person name="Shimomura K."/>
        </authorList>
    </citation>
    <scope>NUCLEOTIDE SEQUENCE</scope>
</reference>
<feature type="transmembrane region" description="Helical" evidence="22">
    <location>
        <begin position="6"/>
        <end position="24"/>
    </location>
</feature>